<dbReference type="PROSITE" id="PS00217">
    <property type="entry name" value="SUGAR_TRANSPORT_2"/>
    <property type="match status" value="1"/>
</dbReference>
<dbReference type="PROSITE" id="PS50850">
    <property type="entry name" value="MFS"/>
    <property type="match status" value="1"/>
</dbReference>
<feature type="transmembrane region" description="Helical" evidence="5">
    <location>
        <begin position="148"/>
        <end position="171"/>
    </location>
</feature>
<evidence type="ECO:0000256" key="2">
    <source>
        <dbReference type="ARBA" id="ARBA00022692"/>
    </source>
</evidence>
<feature type="transmembrane region" description="Helical" evidence="5">
    <location>
        <begin position="66"/>
        <end position="86"/>
    </location>
</feature>
<dbReference type="InterPro" id="IPR020846">
    <property type="entry name" value="MFS_dom"/>
</dbReference>
<keyword evidence="3 5" id="KW-1133">Transmembrane helix</keyword>
<feature type="transmembrane region" description="Helical" evidence="5">
    <location>
        <begin position="177"/>
        <end position="197"/>
    </location>
</feature>
<feature type="transmembrane region" description="Helical" evidence="5">
    <location>
        <begin position="346"/>
        <end position="367"/>
    </location>
</feature>
<organism evidence="7 8">
    <name type="scientific">Rhodococcus opacus</name>
    <name type="common">Nocardia opaca</name>
    <dbReference type="NCBI Taxonomy" id="37919"/>
    <lineage>
        <taxon>Bacteria</taxon>
        <taxon>Bacillati</taxon>
        <taxon>Actinomycetota</taxon>
        <taxon>Actinomycetes</taxon>
        <taxon>Mycobacteriales</taxon>
        <taxon>Nocardiaceae</taxon>
        <taxon>Rhodococcus</taxon>
    </lineage>
</organism>
<comment type="caution">
    <text evidence="7">The sequence shown here is derived from an EMBL/GenBank/DDBJ whole genome shotgun (WGS) entry which is preliminary data.</text>
</comment>
<dbReference type="Proteomes" id="UP000239290">
    <property type="component" value="Unassembled WGS sequence"/>
</dbReference>
<feature type="transmembrane region" description="Helical" evidence="5">
    <location>
        <begin position="20"/>
        <end position="46"/>
    </location>
</feature>
<evidence type="ECO:0000259" key="6">
    <source>
        <dbReference type="PROSITE" id="PS50850"/>
    </source>
</evidence>
<dbReference type="PANTHER" id="PTHR23508:SF10">
    <property type="entry name" value="CARBOXYLIC ACID TRANSPORTER PROTEIN HOMOLOG"/>
    <property type="match status" value="1"/>
</dbReference>
<evidence type="ECO:0000313" key="7">
    <source>
        <dbReference type="EMBL" id="PQP15054.1"/>
    </source>
</evidence>
<comment type="subcellular location">
    <subcellularLocation>
        <location evidence="1">Cell membrane</location>
        <topology evidence="1">Multi-pass membrane protein</topology>
    </subcellularLocation>
</comment>
<dbReference type="Pfam" id="PF07690">
    <property type="entry name" value="MFS_1"/>
    <property type="match status" value="1"/>
</dbReference>
<dbReference type="EMBL" id="PUIO01000079">
    <property type="protein sequence ID" value="PQP15054.1"/>
    <property type="molecule type" value="Genomic_DNA"/>
</dbReference>
<evidence type="ECO:0000256" key="3">
    <source>
        <dbReference type="ARBA" id="ARBA00022989"/>
    </source>
</evidence>
<dbReference type="RefSeq" id="WP_105422993.1">
    <property type="nucleotide sequence ID" value="NZ_PUIO01000079.1"/>
</dbReference>
<proteinExistence type="predicted"/>
<feature type="domain" description="Major facilitator superfamily (MFS) profile" evidence="6">
    <location>
        <begin position="21"/>
        <end position="434"/>
    </location>
</feature>
<dbReference type="GO" id="GO:0005886">
    <property type="term" value="C:plasma membrane"/>
    <property type="evidence" value="ECO:0007669"/>
    <property type="project" value="UniProtKB-SubCell"/>
</dbReference>
<reference evidence="8" key="1">
    <citation type="submission" date="2018-02" db="EMBL/GenBank/DDBJ databases">
        <title>Draft genome sequencing of Rhodococcus opacus KU647198.</title>
        <authorList>
            <person name="Zheng B.-X."/>
        </authorList>
    </citation>
    <scope>NUCLEOTIDE SEQUENCE [LARGE SCALE GENOMIC DNA]</scope>
    <source>
        <strain evidence="8">04-OD7</strain>
    </source>
</reference>
<feature type="transmembrane region" description="Helical" evidence="5">
    <location>
        <begin position="291"/>
        <end position="309"/>
    </location>
</feature>
<keyword evidence="4 5" id="KW-0472">Membrane</keyword>
<dbReference type="Gene3D" id="1.20.1250.20">
    <property type="entry name" value="MFS general substrate transporter like domains"/>
    <property type="match status" value="1"/>
</dbReference>
<keyword evidence="2 5" id="KW-0812">Transmembrane</keyword>
<dbReference type="PANTHER" id="PTHR23508">
    <property type="entry name" value="CARBOXYLIC ACID TRANSPORTER PROTEIN HOMOLOG"/>
    <property type="match status" value="1"/>
</dbReference>
<feature type="transmembrane region" description="Helical" evidence="5">
    <location>
        <begin position="120"/>
        <end position="141"/>
    </location>
</feature>
<name>A0A2S8IJU1_RHOOP</name>
<evidence type="ECO:0000256" key="5">
    <source>
        <dbReference type="SAM" id="Phobius"/>
    </source>
</evidence>
<dbReference type="InterPro" id="IPR036259">
    <property type="entry name" value="MFS_trans_sf"/>
</dbReference>
<dbReference type="AlphaFoldDB" id="A0A2S8IJU1"/>
<dbReference type="CDD" id="cd17365">
    <property type="entry name" value="MFS_PcaK_like"/>
    <property type="match status" value="1"/>
</dbReference>
<dbReference type="SUPFAM" id="SSF103473">
    <property type="entry name" value="MFS general substrate transporter"/>
    <property type="match status" value="1"/>
</dbReference>
<evidence type="ECO:0000256" key="4">
    <source>
        <dbReference type="ARBA" id="ARBA00023136"/>
    </source>
</evidence>
<gene>
    <name evidence="7" type="ORF">C5613_39275</name>
</gene>
<sequence length="454" mass="47229">MNLHDQETWISTKHRASVMWVLVITTTAIVFDGYDLVVYGTVLPVLTRDPSQLGVISPQQAGALGSYALVGVMVGALASGAVGDYLGRRRMMLVNIIWFSAGMGLAALSTTVASFGAMRFLTGIGIGGLVATAGALIAEFAPTNKKNLYNAIVYCGVPAGGVLAALIAIVLRDNIGWRGLFWIGAAPIVVLLPLAYFKLPESPMWMLSRRNEFGARKIAERFGLPYPISCGPVPAEEVGAKVGFAALATRRYALTTVVLGLMSFGGLLLTNGLNTWLPQIMENKGYGATDSILFLLVLNGGAIVGGLVTSRMADRTGAQKIIPVTFGLAALSLVMLTAGFPIPVLLAFLAVAGLGTIGTQVLVYGLVSHSYPTSARAAGVAWCAGFGRLGGIIGPAFAGLLISVGARPNVAFYAFAGVAVLAGLVTFAIPRNNPMQRRGATVAVNAAAPYGIPD</sequence>
<dbReference type="GO" id="GO:0046943">
    <property type="term" value="F:carboxylic acid transmembrane transporter activity"/>
    <property type="evidence" value="ECO:0007669"/>
    <property type="project" value="TreeGrafter"/>
</dbReference>
<feature type="transmembrane region" description="Helical" evidence="5">
    <location>
        <begin position="321"/>
        <end position="340"/>
    </location>
</feature>
<feature type="transmembrane region" description="Helical" evidence="5">
    <location>
        <begin position="379"/>
        <end position="404"/>
    </location>
</feature>
<evidence type="ECO:0000313" key="8">
    <source>
        <dbReference type="Proteomes" id="UP000239290"/>
    </source>
</evidence>
<feature type="transmembrane region" description="Helical" evidence="5">
    <location>
        <begin position="410"/>
        <end position="429"/>
    </location>
</feature>
<dbReference type="InterPro" id="IPR011701">
    <property type="entry name" value="MFS"/>
</dbReference>
<feature type="transmembrane region" description="Helical" evidence="5">
    <location>
        <begin position="93"/>
        <end position="114"/>
    </location>
</feature>
<feature type="transmembrane region" description="Helical" evidence="5">
    <location>
        <begin position="252"/>
        <end position="271"/>
    </location>
</feature>
<dbReference type="InterPro" id="IPR005829">
    <property type="entry name" value="Sugar_transporter_CS"/>
</dbReference>
<accession>A0A2S8IJU1</accession>
<protein>
    <submittedName>
        <fullName evidence="7">MFS transporter</fullName>
    </submittedName>
</protein>
<evidence type="ECO:0000256" key="1">
    <source>
        <dbReference type="ARBA" id="ARBA00004651"/>
    </source>
</evidence>